<evidence type="ECO:0000256" key="1">
    <source>
        <dbReference type="SAM" id="Phobius"/>
    </source>
</evidence>
<keyword evidence="1" id="KW-1133">Transmembrane helix</keyword>
<protein>
    <submittedName>
        <fullName evidence="2">Uncharacterized protein</fullName>
    </submittedName>
</protein>
<sequence>MSGDCRCFHHWVVKVLHLLACLAGVLFFWSTWEGFLVFGFEESQYAWSVVVLTLLAFGAKACGCCGRHWKGMAAGTGNADTCSHGMTCRCGDCGRCK</sequence>
<name>A0A0G1MKR4_9BACT</name>
<dbReference type="AlphaFoldDB" id="A0A0G1MKR4"/>
<dbReference type="Proteomes" id="UP000034032">
    <property type="component" value="Unassembled WGS sequence"/>
</dbReference>
<comment type="caution">
    <text evidence="2">The sequence shown here is derived from an EMBL/GenBank/DDBJ whole genome shotgun (WGS) entry which is preliminary data.</text>
</comment>
<dbReference type="EMBL" id="LCJR01000020">
    <property type="protein sequence ID" value="KKT81412.1"/>
    <property type="molecule type" value="Genomic_DNA"/>
</dbReference>
<accession>A0A0G1MKR4</accession>
<reference evidence="2 3" key="1">
    <citation type="journal article" date="2015" name="Nature">
        <title>rRNA introns, odd ribosomes, and small enigmatic genomes across a large radiation of phyla.</title>
        <authorList>
            <person name="Brown C.T."/>
            <person name="Hug L.A."/>
            <person name="Thomas B.C."/>
            <person name="Sharon I."/>
            <person name="Castelle C.J."/>
            <person name="Singh A."/>
            <person name="Wilkins M.J."/>
            <person name="Williams K.H."/>
            <person name="Banfield J.F."/>
        </authorList>
    </citation>
    <scope>NUCLEOTIDE SEQUENCE [LARGE SCALE GENOMIC DNA]</scope>
</reference>
<keyword evidence="1" id="KW-0472">Membrane</keyword>
<proteinExistence type="predicted"/>
<evidence type="ECO:0000313" key="3">
    <source>
        <dbReference type="Proteomes" id="UP000034032"/>
    </source>
</evidence>
<dbReference type="PATRIC" id="fig|1619025.3.peg.746"/>
<organism evidence="2 3">
    <name type="scientific">Candidatus Yanofskybacteria bacterium GW2011_GWA2_44_9</name>
    <dbReference type="NCBI Taxonomy" id="1619025"/>
    <lineage>
        <taxon>Bacteria</taxon>
        <taxon>Candidatus Yanofskyibacteriota</taxon>
    </lineage>
</organism>
<feature type="transmembrane region" description="Helical" evidence="1">
    <location>
        <begin position="44"/>
        <end position="62"/>
    </location>
</feature>
<feature type="transmembrane region" description="Helical" evidence="1">
    <location>
        <begin position="12"/>
        <end position="32"/>
    </location>
</feature>
<evidence type="ECO:0000313" key="2">
    <source>
        <dbReference type="EMBL" id="KKT81412.1"/>
    </source>
</evidence>
<keyword evidence="1" id="KW-0812">Transmembrane</keyword>
<gene>
    <name evidence="2" type="ORF">UW79_C0020G0016</name>
</gene>